<dbReference type="Proteomes" id="UP001215503">
    <property type="component" value="Unassembled WGS sequence"/>
</dbReference>
<evidence type="ECO:0000256" key="4">
    <source>
        <dbReference type="ARBA" id="ARBA00023139"/>
    </source>
</evidence>
<keyword evidence="2" id="KW-0732">Signal</keyword>
<keyword evidence="5 6" id="KW-0449">Lipoprotein</keyword>
<evidence type="ECO:0000256" key="2">
    <source>
        <dbReference type="ARBA" id="ARBA00022729"/>
    </source>
</evidence>
<organism evidence="7 8">
    <name type="scientific">Aquibaculum arenosum</name>
    <dbReference type="NCBI Taxonomy" id="3032591"/>
    <lineage>
        <taxon>Bacteria</taxon>
        <taxon>Pseudomonadati</taxon>
        <taxon>Pseudomonadota</taxon>
        <taxon>Alphaproteobacteria</taxon>
        <taxon>Rhodospirillales</taxon>
        <taxon>Rhodovibrionaceae</taxon>
        <taxon>Aquibaculum</taxon>
    </lineage>
</organism>
<accession>A0ABT5YPT9</accession>
<keyword evidence="4" id="KW-0564">Palmitate</keyword>
<evidence type="ECO:0000256" key="5">
    <source>
        <dbReference type="ARBA" id="ARBA00023288"/>
    </source>
</evidence>
<name>A0ABT5YPT9_9PROT</name>
<gene>
    <name evidence="7" type="ORF">P2G67_12235</name>
</gene>
<dbReference type="InterPro" id="IPR004872">
    <property type="entry name" value="Lipoprotein_NlpA"/>
</dbReference>
<comment type="caution">
    <text evidence="7">The sequence shown here is derived from an EMBL/GenBank/DDBJ whole genome shotgun (WGS) entry which is preliminary data.</text>
</comment>
<comment type="similarity">
    <text evidence="6">Belongs to the nlpA lipoprotein family.</text>
</comment>
<dbReference type="PANTHER" id="PTHR30429:SF1">
    <property type="entry name" value="D-METHIONINE-BINDING LIPOPROTEIN METQ-RELATED"/>
    <property type="match status" value="1"/>
</dbReference>
<comment type="subcellular location">
    <subcellularLocation>
        <location evidence="1">Membrane</location>
        <topology evidence="1">Lipid-anchor</topology>
    </subcellularLocation>
</comment>
<reference evidence="7 8" key="1">
    <citation type="submission" date="2023-03" db="EMBL/GenBank/DDBJ databases">
        <title>Fodinicurvata sp. CAU 1616 isolated from sea sendiment.</title>
        <authorList>
            <person name="Kim W."/>
        </authorList>
    </citation>
    <scope>NUCLEOTIDE SEQUENCE [LARGE SCALE GENOMIC DNA]</scope>
    <source>
        <strain evidence="7 8">CAU 1616</strain>
    </source>
</reference>
<dbReference type="RefSeq" id="WP_275823499.1">
    <property type="nucleotide sequence ID" value="NZ_JARHUD010000007.1"/>
</dbReference>
<evidence type="ECO:0000256" key="6">
    <source>
        <dbReference type="PIRNR" id="PIRNR002854"/>
    </source>
</evidence>
<dbReference type="PANTHER" id="PTHR30429">
    <property type="entry name" value="D-METHIONINE-BINDING LIPOPROTEIN METQ"/>
    <property type="match status" value="1"/>
</dbReference>
<keyword evidence="8" id="KW-1185">Reference proteome</keyword>
<evidence type="ECO:0000313" key="7">
    <source>
        <dbReference type="EMBL" id="MDF2096745.1"/>
    </source>
</evidence>
<protein>
    <recommendedName>
        <fullName evidence="6">Lipoprotein</fullName>
    </recommendedName>
</protein>
<proteinExistence type="inferred from homology"/>
<evidence type="ECO:0000256" key="3">
    <source>
        <dbReference type="ARBA" id="ARBA00023136"/>
    </source>
</evidence>
<dbReference type="Gene3D" id="3.40.190.10">
    <property type="entry name" value="Periplasmic binding protein-like II"/>
    <property type="match status" value="2"/>
</dbReference>
<sequence>MAFFSVSVSLTRLLSGASFVAAGFATALVFSSPAAAESLRVGVSAGPYGQVLDEAARLAAEQGLDVEIIEFTEWTMINEALHNGDIDANNFQHKPYLDNQIAARGYEIVPLDSSIVVPMALYSESADTIEELPEGASIGIPNDPTNAARALFLLGEAGLLTLAEGAGATATILDVAENPRDLRFVELDAAQLPRSLSDLDASVITLNYAVVSGLDPHDSLIIESEESDWTLVWAVREDRAEDPTIRRFIDIYSSEEVREFIDVTFEGTILPTW</sequence>
<dbReference type="EMBL" id="JARHUD010000007">
    <property type="protein sequence ID" value="MDF2096745.1"/>
    <property type="molecule type" value="Genomic_DNA"/>
</dbReference>
<evidence type="ECO:0000256" key="1">
    <source>
        <dbReference type="ARBA" id="ARBA00004635"/>
    </source>
</evidence>
<evidence type="ECO:0000313" key="8">
    <source>
        <dbReference type="Proteomes" id="UP001215503"/>
    </source>
</evidence>
<dbReference type="SUPFAM" id="SSF53850">
    <property type="entry name" value="Periplasmic binding protein-like II"/>
    <property type="match status" value="1"/>
</dbReference>
<keyword evidence="3" id="KW-0472">Membrane</keyword>
<dbReference type="Pfam" id="PF03180">
    <property type="entry name" value="Lipoprotein_9"/>
    <property type="match status" value="1"/>
</dbReference>
<dbReference type="PIRSF" id="PIRSF002854">
    <property type="entry name" value="MetQ"/>
    <property type="match status" value="1"/>
</dbReference>